<organism evidence="7 8">
    <name type="scientific">Sinocyclocheilus rhinocerous</name>
    <dbReference type="NCBI Taxonomy" id="307959"/>
    <lineage>
        <taxon>Eukaryota</taxon>
        <taxon>Metazoa</taxon>
        <taxon>Chordata</taxon>
        <taxon>Craniata</taxon>
        <taxon>Vertebrata</taxon>
        <taxon>Euteleostomi</taxon>
        <taxon>Actinopterygii</taxon>
        <taxon>Neopterygii</taxon>
        <taxon>Teleostei</taxon>
        <taxon>Ostariophysi</taxon>
        <taxon>Cypriniformes</taxon>
        <taxon>Cyprinidae</taxon>
        <taxon>Cyprininae</taxon>
        <taxon>Sinocyclocheilus</taxon>
    </lineage>
</organism>
<feature type="transmembrane region" description="Helical" evidence="5">
    <location>
        <begin position="145"/>
        <end position="174"/>
    </location>
</feature>
<protein>
    <submittedName>
        <fullName evidence="7">CD97 antigen-like</fullName>
    </submittedName>
</protein>
<dbReference type="Proteomes" id="UP000472270">
    <property type="component" value="Unassembled WGS sequence"/>
</dbReference>
<feature type="transmembrane region" description="Helical" evidence="5">
    <location>
        <begin position="79"/>
        <end position="99"/>
    </location>
</feature>
<evidence type="ECO:0000256" key="2">
    <source>
        <dbReference type="ARBA" id="ARBA00022692"/>
    </source>
</evidence>
<reference evidence="7" key="2">
    <citation type="submission" date="2025-09" db="UniProtKB">
        <authorList>
            <consortium name="Ensembl"/>
        </authorList>
    </citation>
    <scope>IDENTIFICATION</scope>
</reference>
<feature type="domain" description="G-protein coupled receptors family 2 profile 2" evidence="6">
    <location>
        <begin position="1"/>
        <end position="169"/>
    </location>
</feature>
<keyword evidence="4 5" id="KW-0472">Membrane</keyword>
<keyword evidence="2 5" id="KW-0812">Transmembrane</keyword>
<keyword evidence="8" id="KW-1185">Reference proteome</keyword>
<sequence length="194" mass="22169">VAGLLHFFFLSAFCWMLLEGVQLYQMVVLVFHTTLKHLYMYLVGYGVPLVIVTISAIAFPTGYGTDCWLSRDRYFILSFFAPVCIIVILNGFVFIITVWKLARNGSDELYLVCRSFTVTAVAQLCILGGTWIFGFFLFQEKGTEVMLYLFIILNSLQGALIFIMHCLLCSCVHLPLRRNFKNARPYNGSVWITK</sequence>
<dbReference type="AlphaFoldDB" id="A0A673L1E8"/>
<evidence type="ECO:0000313" key="8">
    <source>
        <dbReference type="Proteomes" id="UP000472270"/>
    </source>
</evidence>
<comment type="subcellular location">
    <subcellularLocation>
        <location evidence="1">Membrane</location>
        <topology evidence="1">Multi-pass membrane protein</topology>
    </subcellularLocation>
</comment>
<dbReference type="Gene3D" id="1.20.1070.10">
    <property type="entry name" value="Rhodopsin 7-helix transmembrane proteins"/>
    <property type="match status" value="1"/>
</dbReference>
<dbReference type="PANTHER" id="PTHR12011">
    <property type="entry name" value="ADHESION G-PROTEIN COUPLED RECEPTOR"/>
    <property type="match status" value="1"/>
</dbReference>
<keyword evidence="3 5" id="KW-1133">Transmembrane helix</keyword>
<name>A0A673L1E8_9TELE</name>
<feature type="transmembrane region" description="Helical" evidence="5">
    <location>
        <begin position="6"/>
        <end position="31"/>
    </location>
</feature>
<dbReference type="Ensembl" id="ENSSRHT00000071163.1">
    <property type="protein sequence ID" value="ENSSRHP00000069273.1"/>
    <property type="gene ID" value="ENSSRHG00000034459.1"/>
</dbReference>
<dbReference type="GO" id="GO:0005886">
    <property type="term" value="C:plasma membrane"/>
    <property type="evidence" value="ECO:0007669"/>
    <property type="project" value="TreeGrafter"/>
</dbReference>
<dbReference type="PANTHER" id="PTHR12011:SF433">
    <property type="entry name" value="ADHESION G PROTEIN-COUPLED RECEPTOR E1-LIKE-RELATED"/>
    <property type="match status" value="1"/>
</dbReference>
<evidence type="ECO:0000256" key="3">
    <source>
        <dbReference type="ARBA" id="ARBA00022989"/>
    </source>
</evidence>
<evidence type="ECO:0000313" key="7">
    <source>
        <dbReference type="Ensembl" id="ENSSRHP00000069273.1"/>
    </source>
</evidence>
<dbReference type="PROSITE" id="PS50261">
    <property type="entry name" value="G_PROTEIN_RECEP_F2_4"/>
    <property type="match status" value="1"/>
</dbReference>
<proteinExistence type="predicted"/>
<evidence type="ECO:0000259" key="6">
    <source>
        <dbReference type="PROSITE" id="PS50261"/>
    </source>
</evidence>
<dbReference type="GO" id="GO:0004930">
    <property type="term" value="F:G protein-coupled receptor activity"/>
    <property type="evidence" value="ECO:0007669"/>
    <property type="project" value="InterPro"/>
</dbReference>
<feature type="transmembrane region" description="Helical" evidence="5">
    <location>
        <begin position="111"/>
        <end position="133"/>
    </location>
</feature>
<feature type="transmembrane region" description="Helical" evidence="5">
    <location>
        <begin position="38"/>
        <end position="59"/>
    </location>
</feature>
<gene>
    <name evidence="7" type="primary">LOC107739962</name>
</gene>
<dbReference type="InterPro" id="IPR017981">
    <property type="entry name" value="GPCR_2-like_7TM"/>
</dbReference>
<dbReference type="Pfam" id="PF00002">
    <property type="entry name" value="7tm_2"/>
    <property type="match status" value="1"/>
</dbReference>
<accession>A0A673L1E8</accession>
<evidence type="ECO:0000256" key="1">
    <source>
        <dbReference type="ARBA" id="ARBA00004141"/>
    </source>
</evidence>
<evidence type="ECO:0000256" key="4">
    <source>
        <dbReference type="ARBA" id="ARBA00023136"/>
    </source>
</evidence>
<evidence type="ECO:0000256" key="5">
    <source>
        <dbReference type="SAM" id="Phobius"/>
    </source>
</evidence>
<reference evidence="7" key="1">
    <citation type="submission" date="2025-08" db="UniProtKB">
        <authorList>
            <consortium name="Ensembl"/>
        </authorList>
    </citation>
    <scope>IDENTIFICATION</scope>
</reference>
<dbReference type="InterPro" id="IPR000832">
    <property type="entry name" value="GPCR_2_secretin-like"/>
</dbReference>
<dbReference type="GO" id="GO:0007166">
    <property type="term" value="P:cell surface receptor signaling pathway"/>
    <property type="evidence" value="ECO:0007669"/>
    <property type="project" value="InterPro"/>
</dbReference>
<dbReference type="GO" id="GO:0007189">
    <property type="term" value="P:adenylate cyclase-activating G protein-coupled receptor signaling pathway"/>
    <property type="evidence" value="ECO:0007669"/>
    <property type="project" value="TreeGrafter"/>
</dbReference>